<reference evidence="7" key="1">
    <citation type="journal article" date="2020" name="bioRxiv">
        <title>Whole genome comparisons of ergot fungi reveals the divergence and evolution of species within the genus Claviceps are the result of varying mechanisms driving genome evolution and host range expansion.</title>
        <authorList>
            <person name="Wyka S.A."/>
            <person name="Mondo S.J."/>
            <person name="Liu M."/>
            <person name="Dettman J."/>
            <person name="Nalam V."/>
            <person name="Broders K.D."/>
        </authorList>
    </citation>
    <scope>NUCLEOTIDE SEQUENCE</scope>
    <source>
        <strain evidence="7">CCC 1102</strain>
    </source>
</reference>
<protein>
    <recommendedName>
        <fullName evidence="6">Inositolphosphotransferase Aur1/Ipt1 domain-containing protein</fullName>
    </recommendedName>
</protein>
<evidence type="ECO:0000256" key="3">
    <source>
        <dbReference type="ARBA" id="ARBA00022989"/>
    </source>
</evidence>
<dbReference type="PANTHER" id="PTHR31310:SF7">
    <property type="entry name" value="PA-PHOSPHATASE RELATED-FAMILY PROTEIN DDB_G0268928"/>
    <property type="match status" value="1"/>
</dbReference>
<dbReference type="EMBL" id="SRPS01000187">
    <property type="protein sequence ID" value="KAG5963781.1"/>
    <property type="molecule type" value="Genomic_DNA"/>
</dbReference>
<dbReference type="Proteomes" id="UP000784919">
    <property type="component" value="Unassembled WGS sequence"/>
</dbReference>
<keyword evidence="3 5" id="KW-1133">Transmembrane helix</keyword>
<evidence type="ECO:0000256" key="4">
    <source>
        <dbReference type="ARBA" id="ARBA00023136"/>
    </source>
</evidence>
<accession>A0A9P7MQW4</accession>
<dbReference type="Pfam" id="PF14378">
    <property type="entry name" value="PAP2_3"/>
    <property type="match status" value="2"/>
</dbReference>
<organism evidence="7 8">
    <name type="scientific">Claviceps arundinis</name>
    <dbReference type="NCBI Taxonomy" id="1623583"/>
    <lineage>
        <taxon>Eukaryota</taxon>
        <taxon>Fungi</taxon>
        <taxon>Dikarya</taxon>
        <taxon>Ascomycota</taxon>
        <taxon>Pezizomycotina</taxon>
        <taxon>Sordariomycetes</taxon>
        <taxon>Hypocreomycetidae</taxon>
        <taxon>Hypocreales</taxon>
        <taxon>Clavicipitaceae</taxon>
        <taxon>Claviceps</taxon>
    </lineage>
</organism>
<dbReference type="InterPro" id="IPR026841">
    <property type="entry name" value="Aur1/Ipt1"/>
</dbReference>
<sequence length="338" mass="38750">MVLGAVMEPLAVVILLFGGAWVNRNKDCDYEEARQTWSPVDGSLKKSDEFRIRDPHGLSQESLSPVLESGRAQSTSFPYKYDPITQRRRRIKVLGYERFVTSPNTSVFKDRLLSRVLQRFPFLVEAWYWALIYWLYQIGRALTALTLVEDTVNVARRHALDVIRLEQRLRIFWEIPIQKLFLQYPTVMHWINRLYSFIHIPGTILFLVALYFLTTTQKRCIATENVQFSSASTGPALYKARRRTMAVCNLIAFFVFTLWPCMPPRLLSNPEYEGKSATEAKSFAFVDTVHSADGASSVWTINRFCNQYAAMPSLHFGYSLLIGLTIATFPTAGARFAC</sequence>
<comment type="subcellular location">
    <subcellularLocation>
        <location evidence="1">Membrane</location>
        <topology evidence="1">Multi-pass membrane protein</topology>
    </subcellularLocation>
</comment>
<dbReference type="AlphaFoldDB" id="A0A9P7MQW4"/>
<gene>
    <name evidence="7" type="ORF">E4U56_002603</name>
</gene>
<evidence type="ECO:0000313" key="8">
    <source>
        <dbReference type="Proteomes" id="UP000784919"/>
    </source>
</evidence>
<feature type="transmembrane region" description="Helical" evidence="5">
    <location>
        <begin position="244"/>
        <end position="262"/>
    </location>
</feature>
<feature type="domain" description="Inositolphosphotransferase Aur1/Ipt1" evidence="6">
    <location>
        <begin position="234"/>
        <end position="328"/>
    </location>
</feature>
<evidence type="ECO:0000259" key="6">
    <source>
        <dbReference type="Pfam" id="PF14378"/>
    </source>
</evidence>
<keyword evidence="2 5" id="KW-0812">Transmembrane</keyword>
<evidence type="ECO:0000256" key="1">
    <source>
        <dbReference type="ARBA" id="ARBA00004141"/>
    </source>
</evidence>
<feature type="transmembrane region" description="Helical" evidence="5">
    <location>
        <begin position="194"/>
        <end position="213"/>
    </location>
</feature>
<keyword evidence="4 5" id="KW-0472">Membrane</keyword>
<feature type="domain" description="Inositolphosphotransferase Aur1/Ipt1" evidence="6">
    <location>
        <begin position="161"/>
        <end position="218"/>
    </location>
</feature>
<dbReference type="GO" id="GO:0016020">
    <property type="term" value="C:membrane"/>
    <property type="evidence" value="ECO:0007669"/>
    <property type="project" value="UniProtKB-SubCell"/>
</dbReference>
<dbReference type="PANTHER" id="PTHR31310">
    <property type="match status" value="1"/>
</dbReference>
<dbReference type="InterPro" id="IPR052185">
    <property type="entry name" value="IPC_Synthase-Related"/>
</dbReference>
<dbReference type="OrthoDB" id="2566866at2759"/>
<feature type="transmembrane region" description="Helical" evidence="5">
    <location>
        <begin position="6"/>
        <end position="22"/>
    </location>
</feature>
<evidence type="ECO:0000256" key="2">
    <source>
        <dbReference type="ARBA" id="ARBA00022692"/>
    </source>
</evidence>
<comment type="caution">
    <text evidence="7">The sequence shown here is derived from an EMBL/GenBank/DDBJ whole genome shotgun (WGS) entry which is preliminary data.</text>
</comment>
<evidence type="ECO:0000313" key="7">
    <source>
        <dbReference type="EMBL" id="KAG5963781.1"/>
    </source>
</evidence>
<proteinExistence type="predicted"/>
<feature type="transmembrane region" description="Helical" evidence="5">
    <location>
        <begin position="116"/>
        <end position="136"/>
    </location>
</feature>
<feature type="transmembrane region" description="Helical" evidence="5">
    <location>
        <begin position="316"/>
        <end position="337"/>
    </location>
</feature>
<evidence type="ECO:0000256" key="5">
    <source>
        <dbReference type="SAM" id="Phobius"/>
    </source>
</evidence>
<name>A0A9P7MQW4_9HYPO</name>